<dbReference type="GO" id="GO:0016020">
    <property type="term" value="C:membrane"/>
    <property type="evidence" value="ECO:0007669"/>
    <property type="project" value="UniProtKB-SubCell"/>
</dbReference>
<reference evidence="6" key="1">
    <citation type="journal article" date="2015" name="Nature">
        <title>Complex archaea that bridge the gap between prokaryotes and eukaryotes.</title>
        <authorList>
            <person name="Spang A."/>
            <person name="Saw J.H."/>
            <person name="Jorgensen S.L."/>
            <person name="Zaremba-Niedzwiedzka K."/>
            <person name="Martijn J."/>
            <person name="Lind A.E."/>
            <person name="van Eijk R."/>
            <person name="Schleper C."/>
            <person name="Guy L."/>
            <person name="Ettema T.J."/>
        </authorList>
    </citation>
    <scope>NUCLEOTIDE SEQUENCE</scope>
</reference>
<accession>A0A0F9W6U6</accession>
<organism evidence="6">
    <name type="scientific">marine sediment metagenome</name>
    <dbReference type="NCBI Taxonomy" id="412755"/>
    <lineage>
        <taxon>unclassified sequences</taxon>
        <taxon>metagenomes</taxon>
        <taxon>ecological metagenomes</taxon>
    </lineage>
</organism>
<dbReference type="InterPro" id="IPR023353">
    <property type="entry name" value="LemA-like_dom_sf"/>
</dbReference>
<comment type="caution">
    <text evidence="6">The sequence shown here is derived from an EMBL/GenBank/DDBJ whole genome shotgun (WGS) entry which is preliminary data.</text>
</comment>
<dbReference type="AlphaFoldDB" id="A0A0F9W6U6"/>
<name>A0A0F9W6U6_9ZZZZ</name>
<dbReference type="PANTHER" id="PTHR34478">
    <property type="entry name" value="PROTEIN LEMA"/>
    <property type="match status" value="1"/>
</dbReference>
<dbReference type="EMBL" id="LAZR01000001">
    <property type="protein sequence ID" value="KKO12070.1"/>
    <property type="molecule type" value="Genomic_DNA"/>
</dbReference>
<dbReference type="Gene3D" id="1.20.1440.20">
    <property type="entry name" value="LemA-like domain"/>
    <property type="match status" value="1"/>
</dbReference>
<evidence type="ECO:0008006" key="7">
    <source>
        <dbReference type="Google" id="ProtNLM"/>
    </source>
</evidence>
<evidence type="ECO:0000256" key="3">
    <source>
        <dbReference type="ARBA" id="ARBA00022692"/>
    </source>
</evidence>
<keyword evidence="4" id="KW-1133">Transmembrane helix</keyword>
<gene>
    <name evidence="6" type="ORF">LCGC14_0000780</name>
</gene>
<protein>
    <recommendedName>
        <fullName evidence="7">LemA family protein</fullName>
    </recommendedName>
</protein>
<evidence type="ECO:0000256" key="5">
    <source>
        <dbReference type="ARBA" id="ARBA00023136"/>
    </source>
</evidence>
<evidence type="ECO:0000256" key="4">
    <source>
        <dbReference type="ARBA" id="ARBA00022989"/>
    </source>
</evidence>
<dbReference type="SUPFAM" id="SSF140478">
    <property type="entry name" value="LemA-like"/>
    <property type="match status" value="1"/>
</dbReference>
<dbReference type="PANTHER" id="PTHR34478:SF1">
    <property type="entry name" value="PROTEIN LEMA"/>
    <property type="match status" value="1"/>
</dbReference>
<comment type="subcellular location">
    <subcellularLocation>
        <location evidence="1">Membrane</location>
        <topology evidence="1">Single-pass membrane protein</topology>
    </subcellularLocation>
</comment>
<keyword evidence="3" id="KW-0812">Transmembrane</keyword>
<evidence type="ECO:0000256" key="1">
    <source>
        <dbReference type="ARBA" id="ARBA00004167"/>
    </source>
</evidence>
<sequence>MTESLLELGALLIALLVALGAPGIWIYNRLVADRNQVQAAWSDIDVQLMRRHELVPMLVDTVKAYAAYEKATLAAVTELRARSESASHLPEKAAVEAQLEAALHQIVVVAEDYPDLKADQNFRQLQSELTVIEDHIQFARRFYNGAVRILNTRIQSFPHLLIARPLQFRAAEFFAVNDAQERETVPVELSQ</sequence>
<evidence type="ECO:0000256" key="2">
    <source>
        <dbReference type="ARBA" id="ARBA00008854"/>
    </source>
</evidence>
<proteinExistence type="inferred from homology"/>
<dbReference type="Pfam" id="PF04011">
    <property type="entry name" value="LemA"/>
    <property type="match status" value="1"/>
</dbReference>
<evidence type="ECO:0000313" key="6">
    <source>
        <dbReference type="EMBL" id="KKO12070.1"/>
    </source>
</evidence>
<dbReference type="InterPro" id="IPR007156">
    <property type="entry name" value="MamQ_LemA"/>
</dbReference>
<keyword evidence="5" id="KW-0472">Membrane</keyword>
<comment type="similarity">
    <text evidence="2">Belongs to the LemA family.</text>
</comment>